<dbReference type="SUPFAM" id="SSF52799">
    <property type="entry name" value="(Phosphotyrosine protein) phosphatases II"/>
    <property type="match status" value="1"/>
</dbReference>
<reference evidence="4" key="1">
    <citation type="thesis" date="2020" institute="ProQuest LLC" country="789 East Eisenhower Parkway, Ann Arbor, MI, USA">
        <title>Comparative Genomics and Chromosome Evolution.</title>
        <authorList>
            <person name="Mudd A.B."/>
        </authorList>
    </citation>
    <scope>NUCLEOTIDE SEQUENCE</scope>
    <source>
        <strain evidence="4">Female2</strain>
        <tissue evidence="4">Blood</tissue>
    </source>
</reference>
<evidence type="ECO:0000256" key="2">
    <source>
        <dbReference type="SAM" id="MobiDB-lite"/>
    </source>
</evidence>
<dbReference type="GO" id="GO:0005737">
    <property type="term" value="C:cytoplasm"/>
    <property type="evidence" value="ECO:0007669"/>
    <property type="project" value="TreeGrafter"/>
</dbReference>
<evidence type="ECO:0000313" key="4">
    <source>
        <dbReference type="EMBL" id="KAG8449880.1"/>
    </source>
</evidence>
<dbReference type="PROSITE" id="PS51339">
    <property type="entry name" value="PPASE_MYOTUBULARIN"/>
    <property type="match status" value="1"/>
</dbReference>
<dbReference type="PANTHER" id="PTHR10807:SF51">
    <property type="entry name" value="MYOTUBULARIN-RELATED PROTEIN 11"/>
    <property type="match status" value="1"/>
</dbReference>
<evidence type="ECO:0000313" key="5">
    <source>
        <dbReference type="Proteomes" id="UP000812440"/>
    </source>
</evidence>
<accession>A0A8T2K2Q2</accession>
<protein>
    <recommendedName>
        <fullName evidence="3">Myotubularin phosphatase domain-containing protein</fullName>
    </recommendedName>
</protein>
<dbReference type="InterPro" id="IPR029021">
    <property type="entry name" value="Prot-tyrosine_phosphatase-like"/>
</dbReference>
<sequence length="688" mass="78788">MAQSAALRCLPGETIQEATTRVKRYVHFKDGRRYILGTLYCTNYRIAFRPEPPHPAKDLPNEMLFDNDNDIALPCVDRILAGAKQTKMKAVTAQSTLKFIPEELLIYYKGFRLMHLYFSDNGLQPQAYRITKAILQNQQNSYMAIQNSNTVLRSLDSKQEGSLISFSTRMFESYSDWENELDRLEAPAWRVSSVNERCDTSTSLSKYIVVPCKVLDNDIKKSFAHFNQRRIPRWTWHHPAGSDLMRSAGFESNTDPDKDNMRSIRSLLFSNHPQCVMVDASDDLPSLSDIQQSYGKLRGLCVNDPSVTVSDEKWLSSLEGTHWLDHVRLCLKKAGEVSVLLSEGERSVVLQEPEDRDMNCLMASLVQVMSDLHARTISGFQSLVQKEWVSAGHPFLQRINPYKETDKEESPVFLLFLDCVWQLSQQFPASFEFTESYLLALHDSTFNLFCNSFIHNCQWERIRGSQRQLNSQTYTPVNGWRDIVWDKILLNGDYKAEEEKNPPPVTVWNWDLFHNHLHVRQFRNPIYQTKKIPRQNGNGAAHNTRMTDLPSQCQVYRLSRGSLVLQSPLVTLKNGSVSKKSAKRSQSSENLLDEERQLRNNVKGQRSTSNLILPLCTGPWVRLWKQCYLRCTTDLQFDLPPPSTAGLANELKSLLEKLRNFHIDRGLESDPGLTNQTEGNSLSSSSYG</sequence>
<feature type="compositionally biased region" description="Polar residues" evidence="2">
    <location>
        <begin position="575"/>
        <end position="590"/>
    </location>
</feature>
<evidence type="ECO:0000256" key="1">
    <source>
        <dbReference type="ARBA" id="ARBA00007471"/>
    </source>
</evidence>
<gene>
    <name evidence="4" type="ORF">GDO86_016524</name>
</gene>
<dbReference type="Proteomes" id="UP000812440">
    <property type="component" value="Chromosome 8_10"/>
</dbReference>
<dbReference type="CDD" id="cd14595">
    <property type="entry name" value="PTP-MTMR11"/>
    <property type="match status" value="1"/>
</dbReference>
<feature type="compositionally biased region" description="Polar residues" evidence="2">
    <location>
        <begin position="672"/>
        <end position="688"/>
    </location>
</feature>
<dbReference type="SUPFAM" id="SSF50729">
    <property type="entry name" value="PH domain-like"/>
    <property type="match status" value="1"/>
</dbReference>
<dbReference type="EMBL" id="JAACNH010000003">
    <property type="protein sequence ID" value="KAG8449880.1"/>
    <property type="molecule type" value="Genomic_DNA"/>
</dbReference>
<feature type="region of interest" description="Disordered" evidence="2">
    <location>
        <begin position="575"/>
        <end position="600"/>
    </location>
</feature>
<dbReference type="InterPro" id="IPR010569">
    <property type="entry name" value="Myotubularin-like_Pase_dom"/>
</dbReference>
<evidence type="ECO:0000259" key="3">
    <source>
        <dbReference type="PROSITE" id="PS51339"/>
    </source>
</evidence>
<dbReference type="AlphaFoldDB" id="A0A8T2K2Q2"/>
<dbReference type="GO" id="GO:0046856">
    <property type="term" value="P:phosphatidylinositol dephosphorylation"/>
    <property type="evidence" value="ECO:0007669"/>
    <property type="project" value="TreeGrafter"/>
</dbReference>
<keyword evidence="5" id="KW-1185">Reference proteome</keyword>
<dbReference type="Pfam" id="PF06602">
    <property type="entry name" value="Myotub-related"/>
    <property type="match status" value="2"/>
</dbReference>
<feature type="region of interest" description="Disordered" evidence="2">
    <location>
        <begin position="666"/>
        <end position="688"/>
    </location>
</feature>
<dbReference type="PANTHER" id="PTHR10807">
    <property type="entry name" value="MYOTUBULARIN-RELATED"/>
    <property type="match status" value="1"/>
</dbReference>
<proteinExistence type="inferred from homology"/>
<dbReference type="InterPro" id="IPR030564">
    <property type="entry name" value="Myotubularin"/>
</dbReference>
<comment type="similarity">
    <text evidence="1">Belongs to the protein-tyrosine phosphatase family. Non-receptor class myotubularin subfamily.</text>
</comment>
<organism evidence="4 5">
    <name type="scientific">Hymenochirus boettgeri</name>
    <name type="common">Congo dwarf clawed frog</name>
    <dbReference type="NCBI Taxonomy" id="247094"/>
    <lineage>
        <taxon>Eukaryota</taxon>
        <taxon>Metazoa</taxon>
        <taxon>Chordata</taxon>
        <taxon>Craniata</taxon>
        <taxon>Vertebrata</taxon>
        <taxon>Euteleostomi</taxon>
        <taxon>Amphibia</taxon>
        <taxon>Batrachia</taxon>
        <taxon>Anura</taxon>
        <taxon>Pipoidea</taxon>
        <taxon>Pipidae</taxon>
        <taxon>Pipinae</taxon>
        <taxon>Hymenochirus</taxon>
    </lineage>
</organism>
<feature type="domain" description="Myotubularin phosphatase" evidence="3">
    <location>
        <begin position="171"/>
        <end position="628"/>
    </location>
</feature>
<dbReference type="OrthoDB" id="271628at2759"/>
<name>A0A8T2K2Q2_9PIPI</name>
<dbReference type="GO" id="GO:0016020">
    <property type="term" value="C:membrane"/>
    <property type="evidence" value="ECO:0007669"/>
    <property type="project" value="TreeGrafter"/>
</dbReference>
<comment type="caution">
    <text evidence="4">The sequence shown here is derived from an EMBL/GenBank/DDBJ whole genome shotgun (WGS) entry which is preliminary data.</text>
</comment>